<gene>
    <name evidence="1" type="ORF">PMEA_00015076</name>
</gene>
<keyword evidence="2" id="KW-1185">Reference proteome</keyword>
<dbReference type="AlphaFoldDB" id="A0AAU9X162"/>
<dbReference type="Proteomes" id="UP001159428">
    <property type="component" value="Unassembled WGS sequence"/>
</dbReference>
<sequence>MEINCSFQRLVGGCCSQDKRRKASLIVPLRLCEKDISAHKQAVGVNDVEAEVDLILARASIFTLPSNISDMTICPAHRSSLGIGWRRGSQRCRVPSELSRHAKEGKSRKGDRRTGIFLPVGSGICRDCRTAIVPDTKITVTEACSSSIAGIAKGIENVSLDYAGVPHIPHSTPITPGGSFYIPESDDTCTSFEVTFDDLRGAQAEHKPADALNEYLQSRDTSPVRSRLNTPWEIASERTKRYYIRKAAQGVTAIMEDIAPKSPAELFQAMCSSQAIQRTLSSDEETETTVDETLLGALADFYHAAGCWETRRQILSIMADKVSFKKLRLWIPDLSSCRFTEAERHCLTHGRGAPVSSAQAPVMRVSTAQIDHFITFITSAHVIQDLPLGERTITLSSKETIKVPNVIRTMVPERLVKQYLAYCEETGFKALSRSTLLRILSVCAASVRKSLQGLDYISSSGEEVFDDLCKVAEMLGDAGQGMGWAKQQETNLRESKRYLKSDYMVRFINLFV</sequence>
<reference evidence="1 2" key="1">
    <citation type="submission" date="2022-05" db="EMBL/GenBank/DDBJ databases">
        <authorList>
            <consortium name="Genoscope - CEA"/>
            <person name="William W."/>
        </authorList>
    </citation>
    <scope>NUCLEOTIDE SEQUENCE [LARGE SCALE GENOMIC DNA]</scope>
</reference>
<dbReference type="EMBL" id="CALNXJ010000027">
    <property type="protein sequence ID" value="CAH3133446.1"/>
    <property type="molecule type" value="Genomic_DNA"/>
</dbReference>
<comment type="caution">
    <text evidence="1">The sequence shown here is derived from an EMBL/GenBank/DDBJ whole genome shotgun (WGS) entry which is preliminary data.</text>
</comment>
<evidence type="ECO:0000313" key="2">
    <source>
        <dbReference type="Proteomes" id="UP001159428"/>
    </source>
</evidence>
<accession>A0AAU9X162</accession>
<name>A0AAU9X162_9CNID</name>
<organism evidence="1 2">
    <name type="scientific">Pocillopora meandrina</name>
    <dbReference type="NCBI Taxonomy" id="46732"/>
    <lineage>
        <taxon>Eukaryota</taxon>
        <taxon>Metazoa</taxon>
        <taxon>Cnidaria</taxon>
        <taxon>Anthozoa</taxon>
        <taxon>Hexacorallia</taxon>
        <taxon>Scleractinia</taxon>
        <taxon>Astrocoeniina</taxon>
        <taxon>Pocilloporidae</taxon>
        <taxon>Pocillopora</taxon>
    </lineage>
</organism>
<protein>
    <submittedName>
        <fullName evidence="1">Uncharacterized protein</fullName>
    </submittedName>
</protein>
<proteinExistence type="predicted"/>
<evidence type="ECO:0000313" key="1">
    <source>
        <dbReference type="EMBL" id="CAH3133446.1"/>
    </source>
</evidence>